<reference evidence="1" key="1">
    <citation type="submission" date="2018-12" db="EMBL/GenBank/DDBJ databases">
        <authorList>
            <person name="Will S."/>
            <person name="Neumann-Schaal M."/>
            <person name="Henke P."/>
        </authorList>
    </citation>
    <scope>NUCLEOTIDE SEQUENCE</scope>
    <source>
        <strain evidence="1">PCC 7102</strain>
    </source>
</reference>
<dbReference type="AlphaFoldDB" id="A0A433UU80"/>
<accession>A0A433UU80</accession>
<gene>
    <name evidence="1" type="ORF">DSM106972_084790</name>
</gene>
<organism evidence="1 2">
    <name type="scientific">Dulcicalothrix desertica PCC 7102</name>
    <dbReference type="NCBI Taxonomy" id="232991"/>
    <lineage>
        <taxon>Bacteria</taxon>
        <taxon>Bacillati</taxon>
        <taxon>Cyanobacteriota</taxon>
        <taxon>Cyanophyceae</taxon>
        <taxon>Nostocales</taxon>
        <taxon>Calotrichaceae</taxon>
        <taxon>Dulcicalothrix</taxon>
    </lineage>
</organism>
<keyword evidence="2" id="KW-1185">Reference proteome</keyword>
<reference evidence="1" key="2">
    <citation type="journal article" date="2019" name="Genome Biol. Evol.">
        <title>Day and night: Metabolic profiles and evolutionary relationships of six axenic non-marine cyanobacteria.</title>
        <authorList>
            <person name="Will S.E."/>
            <person name="Henke P."/>
            <person name="Boedeker C."/>
            <person name="Huang S."/>
            <person name="Brinkmann H."/>
            <person name="Rohde M."/>
            <person name="Jarek M."/>
            <person name="Friedl T."/>
            <person name="Seufert S."/>
            <person name="Schumacher M."/>
            <person name="Overmann J."/>
            <person name="Neumann-Schaal M."/>
            <person name="Petersen J."/>
        </authorList>
    </citation>
    <scope>NUCLEOTIDE SEQUENCE [LARGE SCALE GENOMIC DNA]</scope>
    <source>
        <strain evidence="1">PCC 7102</strain>
    </source>
</reference>
<protein>
    <submittedName>
        <fullName evidence="1">Uncharacterized protein</fullName>
    </submittedName>
</protein>
<evidence type="ECO:0000313" key="2">
    <source>
        <dbReference type="Proteomes" id="UP000271624"/>
    </source>
</evidence>
<comment type="caution">
    <text evidence="1">The sequence shown here is derived from an EMBL/GenBank/DDBJ whole genome shotgun (WGS) entry which is preliminary data.</text>
</comment>
<sequence>MFVGWCRGTLTFYTNSHMEDAPKLTFKYGWDERDEAETLMKGCRSDGIVQIADGRTYSVYFIDPIRLQQDLEAEVECGYPFLAPPALIVVPELTLNAMSNAITQLWKQGYFNAFTPLIEVSESHLVA</sequence>
<evidence type="ECO:0000313" key="1">
    <source>
        <dbReference type="EMBL" id="RUS97376.1"/>
    </source>
</evidence>
<proteinExistence type="predicted"/>
<dbReference type="EMBL" id="RSCL01000033">
    <property type="protein sequence ID" value="RUS97376.1"/>
    <property type="molecule type" value="Genomic_DNA"/>
</dbReference>
<name>A0A433UU80_9CYAN</name>
<dbReference type="Proteomes" id="UP000271624">
    <property type="component" value="Unassembled WGS sequence"/>
</dbReference>